<evidence type="ECO:0000256" key="4">
    <source>
        <dbReference type="ARBA" id="ARBA00022692"/>
    </source>
</evidence>
<evidence type="ECO:0000256" key="2">
    <source>
        <dbReference type="ARBA" id="ARBA00022448"/>
    </source>
</evidence>
<feature type="transmembrane region" description="Helical" evidence="7">
    <location>
        <begin position="119"/>
        <end position="138"/>
    </location>
</feature>
<feature type="transmembrane region" description="Helical" evidence="7">
    <location>
        <begin position="176"/>
        <end position="194"/>
    </location>
</feature>
<accession>A0A172TPB8</accession>
<evidence type="ECO:0000256" key="5">
    <source>
        <dbReference type="ARBA" id="ARBA00022989"/>
    </source>
</evidence>
<feature type="transmembrane region" description="Helical" evidence="7">
    <location>
        <begin position="275"/>
        <end position="296"/>
    </location>
</feature>
<dbReference type="Pfam" id="PF00528">
    <property type="entry name" value="BPD_transp_1"/>
    <property type="match status" value="1"/>
</dbReference>
<dbReference type="Gene3D" id="1.10.3720.10">
    <property type="entry name" value="MetI-like"/>
    <property type="match status" value="1"/>
</dbReference>
<dbReference type="EMBL" id="CP011388">
    <property type="protein sequence ID" value="ANE48822.1"/>
    <property type="molecule type" value="Genomic_DNA"/>
</dbReference>
<dbReference type="GO" id="GO:0055085">
    <property type="term" value="P:transmembrane transport"/>
    <property type="evidence" value="ECO:0007669"/>
    <property type="project" value="InterPro"/>
</dbReference>
<reference evidence="9 10" key="1">
    <citation type="submission" date="2015-01" db="EMBL/GenBank/DDBJ databases">
        <title>Paenibacillus swuensis/DY6/whole genome sequencing.</title>
        <authorList>
            <person name="Kim M.K."/>
            <person name="Srinivasan S."/>
            <person name="Lee J.-J."/>
        </authorList>
    </citation>
    <scope>NUCLEOTIDE SEQUENCE [LARGE SCALE GENOMIC DNA]</scope>
    <source>
        <strain evidence="9 10">DY6</strain>
    </source>
</reference>
<dbReference type="SUPFAM" id="SSF161098">
    <property type="entry name" value="MetI-like"/>
    <property type="match status" value="1"/>
</dbReference>
<feature type="transmembrane region" description="Helical" evidence="7">
    <location>
        <begin position="82"/>
        <end position="107"/>
    </location>
</feature>
<gene>
    <name evidence="9" type="ORF">SY83_09265</name>
</gene>
<evidence type="ECO:0000256" key="3">
    <source>
        <dbReference type="ARBA" id="ARBA00022475"/>
    </source>
</evidence>
<evidence type="ECO:0000313" key="9">
    <source>
        <dbReference type="EMBL" id="ANE48822.1"/>
    </source>
</evidence>
<keyword evidence="6 7" id="KW-0472">Membrane</keyword>
<name>A0A172TPB8_9BACL</name>
<evidence type="ECO:0000259" key="8">
    <source>
        <dbReference type="PROSITE" id="PS50928"/>
    </source>
</evidence>
<proteinExistence type="inferred from homology"/>
<keyword evidence="4 7" id="KW-0812">Transmembrane</keyword>
<dbReference type="AlphaFoldDB" id="A0A172TPB8"/>
<dbReference type="PANTHER" id="PTHR30193">
    <property type="entry name" value="ABC TRANSPORTER PERMEASE PROTEIN"/>
    <property type="match status" value="1"/>
</dbReference>
<dbReference type="GO" id="GO:0005886">
    <property type="term" value="C:plasma membrane"/>
    <property type="evidence" value="ECO:0007669"/>
    <property type="project" value="UniProtKB-SubCell"/>
</dbReference>
<dbReference type="PATRIC" id="fig|1178515.4.peg.1850"/>
<feature type="transmembrane region" description="Helical" evidence="7">
    <location>
        <begin position="20"/>
        <end position="45"/>
    </location>
</feature>
<keyword evidence="10" id="KW-1185">Reference proteome</keyword>
<dbReference type="InterPro" id="IPR051393">
    <property type="entry name" value="ABC_transporter_permease"/>
</dbReference>
<keyword evidence="3" id="KW-1003">Cell membrane</keyword>
<evidence type="ECO:0000313" key="10">
    <source>
        <dbReference type="Proteomes" id="UP000076927"/>
    </source>
</evidence>
<dbReference type="PROSITE" id="PS50928">
    <property type="entry name" value="ABC_TM1"/>
    <property type="match status" value="1"/>
</dbReference>
<dbReference type="Proteomes" id="UP000076927">
    <property type="component" value="Chromosome"/>
</dbReference>
<organism evidence="9 10">
    <name type="scientific">Paenibacillus swuensis</name>
    <dbReference type="NCBI Taxonomy" id="1178515"/>
    <lineage>
        <taxon>Bacteria</taxon>
        <taxon>Bacillati</taxon>
        <taxon>Bacillota</taxon>
        <taxon>Bacilli</taxon>
        <taxon>Bacillales</taxon>
        <taxon>Paenibacillaceae</taxon>
        <taxon>Paenibacillus</taxon>
    </lineage>
</organism>
<evidence type="ECO:0000256" key="6">
    <source>
        <dbReference type="ARBA" id="ARBA00023136"/>
    </source>
</evidence>
<evidence type="ECO:0000256" key="7">
    <source>
        <dbReference type="RuleBase" id="RU363032"/>
    </source>
</evidence>
<dbReference type="KEGG" id="pswu:SY83_09265"/>
<keyword evidence="2 7" id="KW-0813">Transport</keyword>
<dbReference type="CDD" id="cd06261">
    <property type="entry name" value="TM_PBP2"/>
    <property type="match status" value="1"/>
</dbReference>
<dbReference type="InterPro" id="IPR035906">
    <property type="entry name" value="MetI-like_sf"/>
</dbReference>
<dbReference type="STRING" id="1178515.SY83_09265"/>
<feature type="transmembrane region" description="Helical" evidence="7">
    <location>
        <begin position="215"/>
        <end position="237"/>
    </location>
</feature>
<feature type="domain" description="ABC transmembrane type-1" evidence="8">
    <location>
        <begin position="78"/>
        <end position="296"/>
    </location>
</feature>
<protein>
    <submittedName>
        <fullName evidence="9">Sugar ABC transporter permease</fullName>
    </submittedName>
</protein>
<dbReference type="PANTHER" id="PTHR30193:SF44">
    <property type="entry name" value="LACTOSE TRANSPORT SYSTEM PERMEASE PROTEIN LACF"/>
    <property type="match status" value="1"/>
</dbReference>
<evidence type="ECO:0000256" key="1">
    <source>
        <dbReference type="ARBA" id="ARBA00004651"/>
    </source>
</evidence>
<dbReference type="InterPro" id="IPR000515">
    <property type="entry name" value="MetI-like"/>
</dbReference>
<comment type="subcellular location">
    <subcellularLocation>
        <location evidence="1 7">Cell membrane</location>
        <topology evidence="1 7">Multi-pass membrane protein</topology>
    </subcellularLocation>
</comment>
<keyword evidence="5 7" id="KW-1133">Transmembrane helix</keyword>
<sequence>MKRSKRGELRKDLRAHYSLYLMFVPGLLLLLAFNYLPMFGIIIAFKNVNYTDGIFGSPWVGFANFEYLFKTQDAYTIIRNTVLYNLLFIVLGLTVTVTLAICLFELWNKKWAKFYQTAMFLPFILSWVVVSYVVYAFLSPEHGFINKVILEPLGYDPVFWYQESKYWPYILTFFNLWKYTGNGVVVYLAALSGIDPSYYEAASIDGASKWRQIRYITIPMLAPLMIILTILSLGRIFSADFGLFFNVTLNQGLIRNTTAVLDTYVYNSLMTLGDIGMASAASFFQSVVGFVLILSVNHFVRKINKDNALF</sequence>
<comment type="similarity">
    <text evidence="7">Belongs to the binding-protein-dependent transport system permease family.</text>
</comment>